<proteinExistence type="predicted"/>
<organism evidence="1 2">
    <name type="scientific">Leptidea sinapis</name>
    <dbReference type="NCBI Taxonomy" id="189913"/>
    <lineage>
        <taxon>Eukaryota</taxon>
        <taxon>Metazoa</taxon>
        <taxon>Ecdysozoa</taxon>
        <taxon>Arthropoda</taxon>
        <taxon>Hexapoda</taxon>
        <taxon>Insecta</taxon>
        <taxon>Pterygota</taxon>
        <taxon>Neoptera</taxon>
        <taxon>Endopterygota</taxon>
        <taxon>Lepidoptera</taxon>
        <taxon>Glossata</taxon>
        <taxon>Ditrysia</taxon>
        <taxon>Papilionoidea</taxon>
        <taxon>Pieridae</taxon>
        <taxon>Dismorphiinae</taxon>
        <taxon>Leptidea</taxon>
    </lineage>
</organism>
<evidence type="ECO:0000313" key="1">
    <source>
        <dbReference type="EMBL" id="VVC98180.1"/>
    </source>
</evidence>
<protein>
    <submittedName>
        <fullName evidence="1">Uncharacterized protein</fullName>
    </submittedName>
</protein>
<evidence type="ECO:0000313" key="2">
    <source>
        <dbReference type="Proteomes" id="UP000324832"/>
    </source>
</evidence>
<name>A0A5E4QM23_9NEOP</name>
<dbReference type="AlphaFoldDB" id="A0A5E4QM23"/>
<reference evidence="1 2" key="1">
    <citation type="submission" date="2017-07" db="EMBL/GenBank/DDBJ databases">
        <authorList>
            <person name="Talla V."/>
            <person name="Backstrom N."/>
        </authorList>
    </citation>
    <scope>NUCLEOTIDE SEQUENCE [LARGE SCALE GENOMIC DNA]</scope>
</reference>
<dbReference type="EMBL" id="FZQP02003434">
    <property type="protein sequence ID" value="VVC98180.1"/>
    <property type="molecule type" value="Genomic_DNA"/>
</dbReference>
<accession>A0A5E4QM23</accession>
<dbReference type="Proteomes" id="UP000324832">
    <property type="component" value="Unassembled WGS sequence"/>
</dbReference>
<sequence>MEYVAVSWQSHLVKDFLWLSFVSN</sequence>
<gene>
    <name evidence="1" type="ORF">LSINAPIS_LOCUS9309</name>
</gene>
<keyword evidence="2" id="KW-1185">Reference proteome</keyword>